<evidence type="ECO:0000256" key="2">
    <source>
        <dbReference type="SAM" id="SignalP"/>
    </source>
</evidence>
<evidence type="ECO:0000313" key="4">
    <source>
        <dbReference type="Proteomes" id="UP000092582"/>
    </source>
</evidence>
<proteinExistence type="predicted"/>
<reference evidence="3 4" key="1">
    <citation type="submission" date="2016-06" db="EMBL/GenBank/DDBJ databases">
        <title>Genome sequencing of Cryobacterium arcticum PAMC 27867.</title>
        <authorList>
            <person name="Lee J."/>
            <person name="Kim O.-S."/>
        </authorList>
    </citation>
    <scope>NUCLEOTIDE SEQUENCE [LARGE SCALE GENOMIC DNA]</scope>
    <source>
        <strain evidence="3 4">PAMC 27867</strain>
    </source>
</reference>
<feature type="signal peptide" evidence="2">
    <location>
        <begin position="1"/>
        <end position="26"/>
    </location>
</feature>
<protein>
    <recommendedName>
        <fullName evidence="5">Mucin-associated surface protein</fullName>
    </recommendedName>
</protein>
<dbReference type="RefSeq" id="WP_066593841.1">
    <property type="nucleotide sequence ID" value="NZ_CP016282.1"/>
</dbReference>
<dbReference type="KEGG" id="cart:PA27867_0871"/>
<feature type="compositionally biased region" description="Acidic residues" evidence="1">
    <location>
        <begin position="129"/>
        <end position="138"/>
    </location>
</feature>
<name>A0A1B1BH07_9MICO</name>
<dbReference type="STRING" id="670052.PA27867_0871"/>
<gene>
    <name evidence="3" type="ORF">PA27867_0871</name>
</gene>
<feature type="chain" id="PRO_5038412999" description="Mucin-associated surface protein" evidence="2">
    <location>
        <begin position="27"/>
        <end position="167"/>
    </location>
</feature>
<evidence type="ECO:0000313" key="3">
    <source>
        <dbReference type="EMBL" id="ANP71838.1"/>
    </source>
</evidence>
<dbReference type="AlphaFoldDB" id="A0A1B1BH07"/>
<dbReference type="PROSITE" id="PS51257">
    <property type="entry name" value="PROKAR_LIPOPROTEIN"/>
    <property type="match status" value="1"/>
</dbReference>
<keyword evidence="4" id="KW-1185">Reference proteome</keyword>
<keyword evidence="2" id="KW-0732">Signal</keyword>
<feature type="compositionally biased region" description="Low complexity" evidence="1">
    <location>
        <begin position="109"/>
        <end position="128"/>
    </location>
</feature>
<organism evidence="3 4">
    <name type="scientific">Cryobacterium arcticum</name>
    <dbReference type="NCBI Taxonomy" id="670052"/>
    <lineage>
        <taxon>Bacteria</taxon>
        <taxon>Bacillati</taxon>
        <taxon>Actinomycetota</taxon>
        <taxon>Actinomycetes</taxon>
        <taxon>Micrococcales</taxon>
        <taxon>Microbacteriaceae</taxon>
        <taxon>Cryobacterium</taxon>
    </lineage>
</organism>
<sequence length="167" mass="16444" precursor="true">MSATRKFFPRVVVALAGVGLACGMLAGCAGTTALHADAASELQSGVLAVSTAAAAGDYTSAQTALDTLRESLAEASAADTVTAARAAEIQAAIDLVAADLASSIAASTPVETTPVETTPVETTAPEPVSTDDDPEEAPEGPKGPDKSGDSGPDKPGKGACEKKGKCD</sequence>
<dbReference type="Proteomes" id="UP000092582">
    <property type="component" value="Chromosome 1"/>
</dbReference>
<dbReference type="PATRIC" id="fig|670052.7.peg.901"/>
<feature type="region of interest" description="Disordered" evidence="1">
    <location>
        <begin position="109"/>
        <end position="167"/>
    </location>
</feature>
<dbReference type="EMBL" id="CP016282">
    <property type="protein sequence ID" value="ANP71838.1"/>
    <property type="molecule type" value="Genomic_DNA"/>
</dbReference>
<dbReference type="OrthoDB" id="9864531at2"/>
<evidence type="ECO:0008006" key="5">
    <source>
        <dbReference type="Google" id="ProtNLM"/>
    </source>
</evidence>
<evidence type="ECO:0000256" key="1">
    <source>
        <dbReference type="SAM" id="MobiDB-lite"/>
    </source>
</evidence>
<accession>A0A1B1BH07</accession>
<feature type="compositionally biased region" description="Basic and acidic residues" evidence="1">
    <location>
        <begin position="142"/>
        <end position="167"/>
    </location>
</feature>